<protein>
    <submittedName>
        <fullName evidence="1">Uncharacterized protein</fullName>
    </submittedName>
</protein>
<dbReference type="Proteomes" id="UP000303027">
    <property type="component" value="Unassembled WGS sequence"/>
</dbReference>
<evidence type="ECO:0000313" key="1">
    <source>
        <dbReference type="EMBL" id="GDH47040.1"/>
    </source>
</evidence>
<organism evidence="1 2">
    <name type="scientific">Escherichia coli</name>
    <dbReference type="NCBI Taxonomy" id="562"/>
    <lineage>
        <taxon>Bacteria</taxon>
        <taxon>Pseudomonadati</taxon>
        <taxon>Pseudomonadota</taxon>
        <taxon>Gammaproteobacteria</taxon>
        <taxon>Enterobacterales</taxon>
        <taxon>Enterobacteriaceae</taxon>
        <taxon>Escherichia</taxon>
    </lineage>
</organism>
<name>A0A478GXR7_ECOLX</name>
<gene>
    <name evidence="1" type="ORF">BvCmsKKP061_02915</name>
</gene>
<reference evidence="1 2" key="1">
    <citation type="submission" date="2018-04" db="EMBL/GenBank/DDBJ databases">
        <title>Large scale genomics of bovine and human commensal E. coli to reveal the emerging process of EHEC.</title>
        <authorList>
            <person name="Arimizu Y."/>
            <person name="Ogura Y."/>
        </authorList>
    </citation>
    <scope>NUCLEOTIDE SEQUENCE [LARGE SCALE GENOMIC DNA]</scope>
    <source>
        <strain evidence="1 2">KK-P061</strain>
    </source>
</reference>
<comment type="caution">
    <text evidence="1">The sequence shown here is derived from an EMBL/GenBank/DDBJ whole genome shotgun (WGS) entry which is preliminary data.</text>
</comment>
<evidence type="ECO:0000313" key="2">
    <source>
        <dbReference type="Proteomes" id="UP000303027"/>
    </source>
</evidence>
<dbReference type="AlphaFoldDB" id="A0A478GXR7"/>
<accession>A0A478GXR7</accession>
<sequence>MFLVVEDIMDNQNTPVFDVCGWYCVPVKDHNSVIVQLSCKQPPFESDKIIESPIYSFPIKEIPNLINTLQNIYEENN</sequence>
<proteinExistence type="predicted"/>
<dbReference type="EMBL" id="BFXY01000081">
    <property type="protein sequence ID" value="GDH47040.1"/>
    <property type="molecule type" value="Genomic_DNA"/>
</dbReference>